<dbReference type="AlphaFoldDB" id="A0A4R1HI02"/>
<keyword evidence="3" id="KW-1185">Reference proteome</keyword>
<evidence type="ECO:0000313" key="2">
    <source>
        <dbReference type="EMBL" id="TCK20463.1"/>
    </source>
</evidence>
<sequence length="420" mass="45174">MASDIVPIQLALTRGDVVTLWAPRWREDGEEWEAFLGDEDSVFAFDEVAALAAFVRTAREHDLVDHPAWPTVPSLSVGELTPDDQHRFDVVGLPEIAAGDPDQWTVGELDETIAIVRSIADVCDLTDVTGILDGEPGFELLRRGSVAFAGREGLKQWSALSDTIGSRWDEVVDALDELVATPDVDAGALDKSRAEAEALAEADDLASDADDDADDAEIEDETVDDADDDEADGPTGFWAEVGIDPIRIETSDGEGVTLRCYLDDKPVFLGSDGRIDVYGTERALVRALADPDETIAGTDLSAVATWQEVLDAAQTGDLDATVEDMNTYVLTGIGDDLASGELDIDPVQLDLAVELLQDVGDWAGDDDASEALAEANPLGWLVSFVVRPNPARLAPTPPFDAEAARWGELVRGLQARLRRH</sequence>
<accession>A0A4R1HI02</accession>
<feature type="compositionally biased region" description="Acidic residues" evidence="1">
    <location>
        <begin position="198"/>
        <end position="232"/>
    </location>
</feature>
<protein>
    <recommendedName>
        <fullName evidence="4">Primosomal protein</fullName>
    </recommendedName>
</protein>
<comment type="caution">
    <text evidence="2">The sequence shown here is derived from an EMBL/GenBank/DDBJ whole genome shotgun (WGS) entry which is preliminary data.</text>
</comment>
<reference evidence="2 3" key="1">
    <citation type="submission" date="2019-03" db="EMBL/GenBank/DDBJ databases">
        <title>Sequencing the genomes of 1000 actinobacteria strains.</title>
        <authorList>
            <person name="Klenk H.-P."/>
        </authorList>
    </citation>
    <scope>NUCLEOTIDE SEQUENCE [LARGE SCALE GENOMIC DNA]</scope>
    <source>
        <strain evidence="2 3">DSM 44969</strain>
    </source>
</reference>
<evidence type="ECO:0000256" key="1">
    <source>
        <dbReference type="SAM" id="MobiDB-lite"/>
    </source>
</evidence>
<feature type="region of interest" description="Disordered" evidence="1">
    <location>
        <begin position="197"/>
        <end position="238"/>
    </location>
</feature>
<dbReference type="Proteomes" id="UP000295560">
    <property type="component" value="Unassembled WGS sequence"/>
</dbReference>
<gene>
    <name evidence="2" type="ORF">EV378_4422</name>
</gene>
<evidence type="ECO:0000313" key="3">
    <source>
        <dbReference type="Proteomes" id="UP000295560"/>
    </source>
</evidence>
<organism evidence="2 3">
    <name type="scientific">Pseudonocardia endophytica</name>
    <dbReference type="NCBI Taxonomy" id="401976"/>
    <lineage>
        <taxon>Bacteria</taxon>
        <taxon>Bacillati</taxon>
        <taxon>Actinomycetota</taxon>
        <taxon>Actinomycetes</taxon>
        <taxon>Pseudonocardiales</taxon>
        <taxon>Pseudonocardiaceae</taxon>
        <taxon>Pseudonocardia</taxon>
    </lineage>
</organism>
<dbReference type="RefSeq" id="WP_132429228.1">
    <property type="nucleotide sequence ID" value="NZ_SMFZ01000002.1"/>
</dbReference>
<dbReference type="OrthoDB" id="3350465at2"/>
<evidence type="ECO:0008006" key="4">
    <source>
        <dbReference type="Google" id="ProtNLM"/>
    </source>
</evidence>
<dbReference type="EMBL" id="SMFZ01000002">
    <property type="protein sequence ID" value="TCK20463.1"/>
    <property type="molecule type" value="Genomic_DNA"/>
</dbReference>
<proteinExistence type="predicted"/>
<name>A0A4R1HI02_PSEEN</name>